<accession>A0A328VL69</accession>
<comment type="similarity">
    <text evidence="1">Belongs to the arginase family. Agmatinase subfamily.</text>
</comment>
<dbReference type="GO" id="GO:0033389">
    <property type="term" value="P:putrescine biosynthetic process from arginine, via agmatine"/>
    <property type="evidence" value="ECO:0007669"/>
    <property type="project" value="TreeGrafter"/>
</dbReference>
<dbReference type="InterPro" id="IPR006035">
    <property type="entry name" value="Ureohydrolase"/>
</dbReference>
<dbReference type="InterPro" id="IPR023696">
    <property type="entry name" value="Ureohydrolase_dom_sf"/>
</dbReference>
<comment type="caution">
    <text evidence="5">The sequence shown here is derived from an EMBL/GenBank/DDBJ whole genome shotgun (WGS) entry which is preliminary data.</text>
</comment>
<dbReference type="PROSITE" id="PS51409">
    <property type="entry name" value="ARGINASE_2"/>
    <property type="match status" value="1"/>
</dbReference>
<organism evidence="5 6">
    <name type="scientific">Thermogemmatispora tikiterensis</name>
    <dbReference type="NCBI Taxonomy" id="1825093"/>
    <lineage>
        <taxon>Bacteria</taxon>
        <taxon>Bacillati</taxon>
        <taxon>Chloroflexota</taxon>
        <taxon>Ktedonobacteria</taxon>
        <taxon>Thermogemmatisporales</taxon>
        <taxon>Thermogemmatisporaceae</taxon>
        <taxon>Thermogemmatispora</taxon>
    </lineage>
</organism>
<dbReference type="PANTHER" id="PTHR11358">
    <property type="entry name" value="ARGINASE/AGMATINASE"/>
    <property type="match status" value="1"/>
</dbReference>
<dbReference type="Pfam" id="PF00491">
    <property type="entry name" value="Arginase"/>
    <property type="match status" value="1"/>
</dbReference>
<evidence type="ECO:0000256" key="4">
    <source>
        <dbReference type="RuleBase" id="RU003684"/>
    </source>
</evidence>
<dbReference type="NCBIfam" id="TIGR01230">
    <property type="entry name" value="agmatinase"/>
    <property type="match status" value="1"/>
</dbReference>
<dbReference type="PRINTS" id="PR00116">
    <property type="entry name" value="ARGINASE"/>
</dbReference>
<dbReference type="Proteomes" id="UP000248706">
    <property type="component" value="Unassembled WGS sequence"/>
</dbReference>
<dbReference type="PROSITE" id="PS01053">
    <property type="entry name" value="ARGINASE_1"/>
    <property type="match status" value="1"/>
</dbReference>
<keyword evidence="3 4" id="KW-0378">Hydrolase</keyword>
<evidence type="ECO:0000313" key="6">
    <source>
        <dbReference type="Proteomes" id="UP000248706"/>
    </source>
</evidence>
<evidence type="ECO:0000256" key="2">
    <source>
        <dbReference type="ARBA" id="ARBA00022723"/>
    </source>
</evidence>
<sequence length="366" mass="39997">MRWQAQQQEGAEVSARREQARRYGLEAAASIEDRNLTLFRREPWTLGGGTGEATFLQVPFLRDMQQLGGQDVVIVGVPLDSGTTCRPGARFGPAAIRKASALSYGYNPERGLDLHEALVMVDAGDVQVIPSHIEKSFDQITRALSYIVERGAFPVVLGGDHSIGYATLRGVASHVEGKLGVIHFDRHSDLSERTYDERMHASPFFHATALPNVPPTNLVQIGIGGWTGSKKGMRLAHERQITVITLDDIDRYGIERIMEYALEVAWKGASAVWLSFDIDVVDPAFAPGTGTPEPGGLLPREVFRMVHLAAREGLRGMELVEVAPPYDVADLTALLAGRIIMEVLGALVTQGKLGHRSRTGGTEERR</sequence>
<evidence type="ECO:0000313" key="5">
    <source>
        <dbReference type="EMBL" id="RAQ94945.1"/>
    </source>
</evidence>
<protein>
    <submittedName>
        <fullName evidence="5">Agmatinase</fullName>
    </submittedName>
</protein>
<name>A0A328VL69_9CHLR</name>
<evidence type="ECO:0000256" key="1">
    <source>
        <dbReference type="ARBA" id="ARBA00009227"/>
    </source>
</evidence>
<dbReference type="Gene3D" id="3.40.800.10">
    <property type="entry name" value="Ureohydrolase domain"/>
    <property type="match status" value="1"/>
</dbReference>
<dbReference type="SUPFAM" id="SSF52768">
    <property type="entry name" value="Arginase/deacetylase"/>
    <property type="match status" value="1"/>
</dbReference>
<dbReference type="EMBL" id="MCIF01000002">
    <property type="protein sequence ID" value="RAQ94945.1"/>
    <property type="molecule type" value="Genomic_DNA"/>
</dbReference>
<proteinExistence type="inferred from homology"/>
<gene>
    <name evidence="5" type="ORF">A4R35_05315</name>
</gene>
<dbReference type="OrthoDB" id="9788689at2"/>
<keyword evidence="6" id="KW-1185">Reference proteome</keyword>
<dbReference type="CDD" id="cd09990">
    <property type="entry name" value="Agmatinase-like"/>
    <property type="match status" value="1"/>
</dbReference>
<dbReference type="AlphaFoldDB" id="A0A328VL69"/>
<dbReference type="GO" id="GO:0046872">
    <property type="term" value="F:metal ion binding"/>
    <property type="evidence" value="ECO:0007669"/>
    <property type="project" value="UniProtKB-KW"/>
</dbReference>
<dbReference type="GO" id="GO:0008783">
    <property type="term" value="F:agmatinase activity"/>
    <property type="evidence" value="ECO:0007669"/>
    <property type="project" value="TreeGrafter"/>
</dbReference>
<evidence type="ECO:0000256" key="3">
    <source>
        <dbReference type="ARBA" id="ARBA00022801"/>
    </source>
</evidence>
<reference evidence="5 6" key="1">
    <citation type="submission" date="2016-08" db="EMBL/GenBank/DDBJ databases">
        <title>Analysis of Carbohydrate Active Enzymes in Thermogemmatispora T81 Reveals Carbohydrate Degradation Ability.</title>
        <authorList>
            <person name="Tomazini A."/>
            <person name="Lal S."/>
            <person name="Stott M."/>
            <person name="Henrissat B."/>
            <person name="Polikarpov I."/>
            <person name="Sparling R."/>
            <person name="Levin D.B."/>
        </authorList>
    </citation>
    <scope>NUCLEOTIDE SEQUENCE [LARGE SCALE GENOMIC DNA]</scope>
    <source>
        <strain evidence="5 6">T81</strain>
    </source>
</reference>
<dbReference type="PANTHER" id="PTHR11358:SF26">
    <property type="entry name" value="GUANIDINO ACID HYDROLASE, MITOCHONDRIAL"/>
    <property type="match status" value="1"/>
</dbReference>
<dbReference type="InterPro" id="IPR005925">
    <property type="entry name" value="Agmatinase-rel"/>
</dbReference>
<keyword evidence="2" id="KW-0479">Metal-binding</keyword>
<dbReference type="InterPro" id="IPR020855">
    <property type="entry name" value="Ureohydrolase_Mn_BS"/>
</dbReference>